<organism evidence="2 3">
    <name type="scientific">Planosporangium flavigriseum</name>
    <dbReference type="NCBI Taxonomy" id="373681"/>
    <lineage>
        <taxon>Bacteria</taxon>
        <taxon>Bacillati</taxon>
        <taxon>Actinomycetota</taxon>
        <taxon>Actinomycetes</taxon>
        <taxon>Micromonosporales</taxon>
        <taxon>Micromonosporaceae</taxon>
        <taxon>Planosporangium</taxon>
    </lineage>
</organism>
<name>A0A8J3PLI8_9ACTN</name>
<evidence type="ECO:0000313" key="3">
    <source>
        <dbReference type="Proteomes" id="UP000653674"/>
    </source>
</evidence>
<dbReference type="Proteomes" id="UP000653674">
    <property type="component" value="Unassembled WGS sequence"/>
</dbReference>
<accession>A0A8J3PLI8</accession>
<sequence length="154" mass="16919">MTVAGPPRISTGFLHCRRRGCYGISGAVRRVLCQPPSNPVRRSLPVAALALTLSLVGCSKTTSHESDKRSAGSNLSVFLTSDVTNEERSTVEQKLRALPSIQNLSLETKEQAYARFKELFKDAPDLVAQIASGRLGDRDRAPAHDAIRRLCRRF</sequence>
<gene>
    <name evidence="2" type="ORF">Pfl04_29400</name>
</gene>
<dbReference type="AlphaFoldDB" id="A0A8J3PLI8"/>
<reference evidence="2" key="1">
    <citation type="submission" date="2021-01" db="EMBL/GenBank/DDBJ databases">
        <title>Whole genome shotgun sequence of Planosporangium flavigriseum NBRC 105377.</title>
        <authorList>
            <person name="Komaki H."/>
            <person name="Tamura T."/>
        </authorList>
    </citation>
    <scope>NUCLEOTIDE SEQUENCE</scope>
    <source>
        <strain evidence="2">NBRC 105377</strain>
    </source>
</reference>
<dbReference type="EMBL" id="BONU01000019">
    <property type="protein sequence ID" value="GIG74536.1"/>
    <property type="molecule type" value="Genomic_DNA"/>
</dbReference>
<comment type="caution">
    <text evidence="2">The sequence shown here is derived from an EMBL/GenBank/DDBJ whole genome shotgun (WGS) entry which is preliminary data.</text>
</comment>
<keyword evidence="3" id="KW-1185">Reference proteome</keyword>
<proteinExistence type="predicted"/>
<evidence type="ECO:0000259" key="1">
    <source>
        <dbReference type="Pfam" id="PF18075"/>
    </source>
</evidence>
<dbReference type="Gene3D" id="3.30.70.3040">
    <property type="match status" value="1"/>
</dbReference>
<protein>
    <recommendedName>
        <fullName evidence="1">FtsX extracellular domain-containing protein</fullName>
    </recommendedName>
</protein>
<evidence type="ECO:0000313" key="2">
    <source>
        <dbReference type="EMBL" id="GIG74536.1"/>
    </source>
</evidence>
<feature type="domain" description="FtsX extracellular" evidence="1">
    <location>
        <begin position="75"/>
        <end position="131"/>
    </location>
</feature>
<dbReference type="Pfam" id="PF18075">
    <property type="entry name" value="FtsX_ECD"/>
    <property type="match status" value="1"/>
</dbReference>
<dbReference type="InterPro" id="IPR040690">
    <property type="entry name" value="FtsX_ECD"/>
</dbReference>